<evidence type="ECO:0000256" key="4">
    <source>
        <dbReference type="ARBA" id="ARBA00023136"/>
    </source>
</evidence>
<feature type="transmembrane region" description="Helical" evidence="5">
    <location>
        <begin position="195"/>
        <end position="213"/>
    </location>
</feature>
<name>A0ABX8WJ47_9HYPH</name>
<sequence>MNAMTQGLRSIVPTIALIAVLAMAPVAPEAGNMLFLVAGALGFSLMWPEAIVQVRRPIVWMPLAGLVLVATAYGISAGANGLVGLLYFAPLLAIWPLVTLLQSSGRPQLALLSGVLALCGASGAAIMAMFEVQSTGTTRAGGLVANPIHFADVALLVGSTALIGALVVKARWRFMFGLAPVMALIAVLLSGTRGAVVAVVAMLAIAVVTAVLHRLFSLRLMLALGVCLIVVVAGFLVLGGAQISGVQRVLADIAATLSSGAPTDGSTALRLQMYLGGFRAFLEAPIVGHGPLAFTAVADGLADTSFGGAPHLHNDLADMAASAGLFGVGAYILFLLAPVVEIIRSPEKPGKRANVVLIATLVAGFFTMGLTNAMFGILTVTVTFAAICAITGLLAAPE</sequence>
<evidence type="ECO:0000256" key="2">
    <source>
        <dbReference type="ARBA" id="ARBA00022692"/>
    </source>
</evidence>
<keyword evidence="7" id="KW-0436">Ligase</keyword>
<feature type="transmembrane region" description="Helical" evidence="5">
    <location>
        <begin position="33"/>
        <end position="51"/>
    </location>
</feature>
<dbReference type="EMBL" id="CP080590">
    <property type="protein sequence ID" value="QYO77754.1"/>
    <property type="molecule type" value="Genomic_DNA"/>
</dbReference>
<feature type="transmembrane region" description="Helical" evidence="5">
    <location>
        <begin position="58"/>
        <end position="76"/>
    </location>
</feature>
<feature type="transmembrane region" description="Helical" evidence="5">
    <location>
        <begin position="109"/>
        <end position="130"/>
    </location>
</feature>
<reference evidence="7 8" key="1">
    <citation type="submission" date="2021-08" db="EMBL/GenBank/DDBJ databases">
        <title>Devosia salina sp. nov., isolated from the South China Sea sediment.</title>
        <authorList>
            <person name="Zhou Z."/>
        </authorList>
    </citation>
    <scope>NUCLEOTIDE SEQUENCE [LARGE SCALE GENOMIC DNA]</scope>
    <source>
        <strain evidence="7 8">SCS-3</strain>
    </source>
</reference>
<feature type="transmembrane region" description="Helical" evidence="5">
    <location>
        <begin position="352"/>
        <end position="370"/>
    </location>
</feature>
<evidence type="ECO:0000256" key="1">
    <source>
        <dbReference type="ARBA" id="ARBA00004141"/>
    </source>
</evidence>
<keyword evidence="8" id="KW-1185">Reference proteome</keyword>
<feature type="transmembrane region" description="Helical" evidence="5">
    <location>
        <begin position="82"/>
        <end position="102"/>
    </location>
</feature>
<gene>
    <name evidence="7" type="ORF">K1X15_04075</name>
</gene>
<feature type="transmembrane region" description="Helical" evidence="5">
    <location>
        <begin position="172"/>
        <end position="189"/>
    </location>
</feature>
<dbReference type="PANTHER" id="PTHR37422:SF13">
    <property type="entry name" value="LIPOPOLYSACCHARIDE BIOSYNTHESIS PROTEIN PA4999-RELATED"/>
    <property type="match status" value="1"/>
</dbReference>
<evidence type="ECO:0000256" key="5">
    <source>
        <dbReference type="SAM" id="Phobius"/>
    </source>
</evidence>
<keyword evidence="2 5" id="KW-0812">Transmembrane</keyword>
<dbReference type="PANTHER" id="PTHR37422">
    <property type="entry name" value="TEICHURONIC ACID BIOSYNTHESIS PROTEIN TUAE"/>
    <property type="match status" value="1"/>
</dbReference>
<dbReference type="Proteomes" id="UP000825799">
    <property type="component" value="Chromosome"/>
</dbReference>
<organism evidence="7 8">
    <name type="scientific">Devosia salina</name>
    <dbReference type="NCBI Taxonomy" id="2860336"/>
    <lineage>
        <taxon>Bacteria</taxon>
        <taxon>Pseudomonadati</taxon>
        <taxon>Pseudomonadota</taxon>
        <taxon>Alphaproteobacteria</taxon>
        <taxon>Hyphomicrobiales</taxon>
        <taxon>Devosiaceae</taxon>
        <taxon>Devosia</taxon>
    </lineage>
</organism>
<evidence type="ECO:0000313" key="7">
    <source>
        <dbReference type="EMBL" id="QYO77754.1"/>
    </source>
</evidence>
<keyword evidence="4 5" id="KW-0472">Membrane</keyword>
<protein>
    <submittedName>
        <fullName evidence="7">O-antigen ligase family protein</fullName>
    </submittedName>
</protein>
<dbReference type="GO" id="GO:0016874">
    <property type="term" value="F:ligase activity"/>
    <property type="evidence" value="ECO:0007669"/>
    <property type="project" value="UniProtKB-KW"/>
</dbReference>
<feature type="transmembrane region" description="Helical" evidence="5">
    <location>
        <begin position="150"/>
        <end position="167"/>
    </location>
</feature>
<feature type="transmembrane region" description="Helical" evidence="5">
    <location>
        <begin position="7"/>
        <end position="27"/>
    </location>
</feature>
<proteinExistence type="predicted"/>
<evidence type="ECO:0000259" key="6">
    <source>
        <dbReference type="Pfam" id="PF04932"/>
    </source>
</evidence>
<feature type="transmembrane region" description="Helical" evidence="5">
    <location>
        <begin position="376"/>
        <end position="396"/>
    </location>
</feature>
<evidence type="ECO:0000313" key="8">
    <source>
        <dbReference type="Proteomes" id="UP000825799"/>
    </source>
</evidence>
<feature type="transmembrane region" description="Helical" evidence="5">
    <location>
        <begin position="319"/>
        <end position="340"/>
    </location>
</feature>
<dbReference type="InterPro" id="IPR007016">
    <property type="entry name" value="O-antigen_ligase-rel_domated"/>
</dbReference>
<dbReference type="InterPro" id="IPR051533">
    <property type="entry name" value="WaaL-like"/>
</dbReference>
<dbReference type="Pfam" id="PF04932">
    <property type="entry name" value="Wzy_C"/>
    <property type="match status" value="1"/>
</dbReference>
<accession>A0ABX8WJ47</accession>
<feature type="transmembrane region" description="Helical" evidence="5">
    <location>
        <begin position="220"/>
        <end position="241"/>
    </location>
</feature>
<evidence type="ECO:0000256" key="3">
    <source>
        <dbReference type="ARBA" id="ARBA00022989"/>
    </source>
</evidence>
<keyword evidence="3 5" id="KW-1133">Transmembrane helix</keyword>
<feature type="domain" description="O-antigen ligase-related" evidence="6">
    <location>
        <begin position="181"/>
        <end position="331"/>
    </location>
</feature>
<comment type="subcellular location">
    <subcellularLocation>
        <location evidence="1">Membrane</location>
        <topology evidence="1">Multi-pass membrane protein</topology>
    </subcellularLocation>
</comment>